<dbReference type="AlphaFoldDB" id="A0A917C724"/>
<keyword evidence="1" id="KW-1133">Transmembrane helix</keyword>
<feature type="transmembrane region" description="Helical" evidence="1">
    <location>
        <begin position="85"/>
        <end position="105"/>
    </location>
</feature>
<proteinExistence type="predicted"/>
<reference evidence="2" key="2">
    <citation type="submission" date="2020-09" db="EMBL/GenBank/DDBJ databases">
        <authorList>
            <person name="Sun Q."/>
            <person name="Sedlacek I."/>
        </authorList>
    </citation>
    <scope>NUCLEOTIDE SEQUENCE</scope>
    <source>
        <strain evidence="2">CCM 7897</strain>
    </source>
</reference>
<comment type="caution">
    <text evidence="2">The sequence shown here is derived from an EMBL/GenBank/DDBJ whole genome shotgun (WGS) entry which is preliminary data.</text>
</comment>
<keyword evidence="3" id="KW-1185">Reference proteome</keyword>
<protein>
    <recommendedName>
        <fullName evidence="4">MotA/TolQ/ExbB proton channel domain-containing protein</fullName>
    </recommendedName>
</protein>
<sequence length="475" mass="50827">MSQVTLPVDDPRTRYEARLAPPSWPARRQLLRAGVTGLLKGVFPLISIAAAVALLLAVLALVIGIELATGMFGFSEWIGRINSLKLMAAVAIYLVVYVLAMWNLAEAVGRLRHERDALNQLDRQITVKIAPALTSGRLTRTPDPQVLFAGGRETAAGTLDNTATYRLTEIIYHDASQHRFDPVSFVVERVADMVLGGSHAIRDKQTLAIRLGILATFAGIVMSLQGVSGIMTGGALNDAQIRGSIQEIVSSLGAAFSSSIAGLSAAILFQILGGLVRTSENRIIEALYSLGTDYQGICRQMQVSEGLMALEQRLQEHNTEIRTTSADMVSATQSIQDTAARVAGFLAAPVQHLDLVADRLDTALQRQDAALAGLAQSAQAFTTLGTELAHAQQQTATLLAQTLTDLRQHLVQEFRSGYDSAAAARMQATAERQYVLVRSMARAFLVTMVLSGVTLMVVILAATGWGARIAAAVGL</sequence>
<reference evidence="2" key="1">
    <citation type="journal article" date="2014" name="Int. J. Syst. Evol. Microbiol.">
        <title>Complete genome sequence of Corynebacterium casei LMG S-19264T (=DSM 44701T), isolated from a smear-ripened cheese.</title>
        <authorList>
            <consortium name="US DOE Joint Genome Institute (JGI-PGF)"/>
            <person name="Walter F."/>
            <person name="Albersmeier A."/>
            <person name="Kalinowski J."/>
            <person name="Ruckert C."/>
        </authorList>
    </citation>
    <scope>NUCLEOTIDE SEQUENCE</scope>
    <source>
        <strain evidence="2">CCM 7897</strain>
    </source>
</reference>
<dbReference type="Proteomes" id="UP000606044">
    <property type="component" value="Unassembled WGS sequence"/>
</dbReference>
<gene>
    <name evidence="2" type="ORF">GCM10007301_38920</name>
</gene>
<keyword evidence="1" id="KW-0472">Membrane</keyword>
<feature type="transmembrane region" description="Helical" evidence="1">
    <location>
        <begin position="248"/>
        <end position="272"/>
    </location>
</feature>
<keyword evidence="1" id="KW-0812">Transmembrane</keyword>
<organism evidence="2 3">
    <name type="scientific">Azorhizobium oxalatiphilum</name>
    <dbReference type="NCBI Taxonomy" id="980631"/>
    <lineage>
        <taxon>Bacteria</taxon>
        <taxon>Pseudomonadati</taxon>
        <taxon>Pseudomonadota</taxon>
        <taxon>Alphaproteobacteria</taxon>
        <taxon>Hyphomicrobiales</taxon>
        <taxon>Xanthobacteraceae</taxon>
        <taxon>Azorhizobium</taxon>
    </lineage>
</organism>
<feature type="transmembrane region" description="Helical" evidence="1">
    <location>
        <begin position="443"/>
        <end position="467"/>
    </location>
</feature>
<dbReference type="EMBL" id="BMCT01000006">
    <property type="protein sequence ID" value="GGF75252.1"/>
    <property type="molecule type" value="Genomic_DNA"/>
</dbReference>
<accession>A0A917C724</accession>
<evidence type="ECO:0000256" key="1">
    <source>
        <dbReference type="SAM" id="Phobius"/>
    </source>
</evidence>
<name>A0A917C724_9HYPH</name>
<feature type="transmembrane region" description="Helical" evidence="1">
    <location>
        <begin position="42"/>
        <end position="65"/>
    </location>
</feature>
<feature type="transmembrane region" description="Helical" evidence="1">
    <location>
        <begin position="207"/>
        <end position="228"/>
    </location>
</feature>
<evidence type="ECO:0000313" key="3">
    <source>
        <dbReference type="Proteomes" id="UP000606044"/>
    </source>
</evidence>
<evidence type="ECO:0008006" key="4">
    <source>
        <dbReference type="Google" id="ProtNLM"/>
    </source>
</evidence>
<evidence type="ECO:0000313" key="2">
    <source>
        <dbReference type="EMBL" id="GGF75252.1"/>
    </source>
</evidence>